<keyword evidence="9" id="KW-0963">Cytoplasm</keyword>
<evidence type="ECO:0000256" key="7">
    <source>
        <dbReference type="ARBA" id="ARBA00022840"/>
    </source>
</evidence>
<feature type="site" description="Transition state stabilizer" evidence="9">
    <location>
        <position position="230"/>
    </location>
</feature>
<keyword evidence="2 9" id="KW-0055">Arginine biosynthesis</keyword>
<protein>
    <recommendedName>
        <fullName evidence="9">Acetylglutamate kinase</fullName>
        <ecNumber evidence="9">2.7.2.8</ecNumber>
    </recommendedName>
    <alternativeName>
        <fullName evidence="9">N-acetyl-L-glutamate 5-phosphotransferase</fullName>
    </alternativeName>
    <alternativeName>
        <fullName evidence="9">NAG kinase</fullName>
        <shortName evidence="9">NAGK</shortName>
    </alternativeName>
</protein>
<dbReference type="AlphaFoldDB" id="A0A1G4G4Y6"/>
<accession>A0A1G4G4Y6</accession>
<evidence type="ECO:0000256" key="4">
    <source>
        <dbReference type="ARBA" id="ARBA00022679"/>
    </source>
</evidence>
<dbReference type="CDD" id="cd04238">
    <property type="entry name" value="AAK_NAGK-like"/>
    <property type="match status" value="1"/>
</dbReference>
<dbReference type="GO" id="GO:0005737">
    <property type="term" value="C:cytoplasm"/>
    <property type="evidence" value="ECO:0007669"/>
    <property type="project" value="UniProtKB-SubCell"/>
</dbReference>
<evidence type="ECO:0000256" key="8">
    <source>
        <dbReference type="ARBA" id="ARBA00048141"/>
    </source>
</evidence>
<feature type="site" description="Transition state stabilizer" evidence="9">
    <location>
        <position position="13"/>
    </location>
</feature>
<sequence>MATHSNLPLSVVKIGGNVVDKPEALTSFLHDFHQLKGRKLLVHGGGVLASKMAERLGITTKMVNGRRVTDAETLQLVTMVYAGWINKSIVAQLQQIGCNAIGLSGVDGNAIPSARRNPEPIDFGFVGDPITRKMDGELITTLLEKEIVPVFCAITHDGNGSLLNTNADTVASSLAISLSKQYRTTLYYCFEKEGVLRDVNDSESLIPLINRETFAQLREQGVIADGMIPKLDNSFSAIQEGVSEVMILHARNLLQKRGTMLIG</sequence>
<keyword evidence="12" id="KW-1185">Reference proteome</keyword>
<name>A0A1G4G4Y6_9BACT</name>
<dbReference type="GO" id="GO:0042450">
    <property type="term" value="P:L-arginine biosynthetic process via ornithine"/>
    <property type="evidence" value="ECO:0007669"/>
    <property type="project" value="UniProtKB-UniRule"/>
</dbReference>
<dbReference type="PANTHER" id="PTHR23342:SF0">
    <property type="entry name" value="N-ACETYLGLUTAMATE SYNTHASE, MITOCHONDRIAL"/>
    <property type="match status" value="1"/>
</dbReference>
<feature type="binding site" evidence="9">
    <location>
        <begin position="45"/>
        <end position="46"/>
    </location>
    <ligand>
        <name>substrate</name>
    </ligand>
</feature>
<evidence type="ECO:0000256" key="2">
    <source>
        <dbReference type="ARBA" id="ARBA00022571"/>
    </source>
</evidence>
<evidence type="ECO:0000313" key="12">
    <source>
        <dbReference type="Proteomes" id="UP000178485"/>
    </source>
</evidence>
<keyword evidence="5 9" id="KW-0547">Nucleotide-binding</keyword>
<comment type="catalytic activity">
    <reaction evidence="8 9">
        <text>N-acetyl-L-glutamate + ATP = N-acetyl-L-glutamyl 5-phosphate + ADP</text>
        <dbReference type="Rhea" id="RHEA:14629"/>
        <dbReference type="ChEBI" id="CHEBI:30616"/>
        <dbReference type="ChEBI" id="CHEBI:44337"/>
        <dbReference type="ChEBI" id="CHEBI:57936"/>
        <dbReference type="ChEBI" id="CHEBI:456216"/>
        <dbReference type="EC" id="2.7.2.8"/>
    </reaction>
</comment>
<keyword evidence="6 9" id="KW-0418">Kinase</keyword>
<dbReference type="GO" id="GO:0005524">
    <property type="term" value="F:ATP binding"/>
    <property type="evidence" value="ECO:0007669"/>
    <property type="project" value="UniProtKB-UniRule"/>
</dbReference>
<comment type="similarity">
    <text evidence="9">Belongs to the acetylglutamate kinase family. ArgB subfamily.</text>
</comment>
<dbReference type="PIRSF" id="PIRSF000728">
    <property type="entry name" value="NAGK"/>
    <property type="match status" value="1"/>
</dbReference>
<keyword evidence="3 9" id="KW-0028">Amino-acid biosynthesis</keyword>
<evidence type="ECO:0000256" key="9">
    <source>
        <dbReference type="HAMAP-Rule" id="MF_00082"/>
    </source>
</evidence>
<comment type="subcellular location">
    <subcellularLocation>
        <location evidence="9">Cytoplasm</location>
    </subcellularLocation>
</comment>
<evidence type="ECO:0000256" key="3">
    <source>
        <dbReference type="ARBA" id="ARBA00022605"/>
    </source>
</evidence>
<evidence type="ECO:0000256" key="6">
    <source>
        <dbReference type="ARBA" id="ARBA00022777"/>
    </source>
</evidence>
<dbReference type="InterPro" id="IPR036393">
    <property type="entry name" value="AceGlu_kinase-like_sf"/>
</dbReference>
<dbReference type="NCBIfam" id="TIGR00761">
    <property type="entry name" value="argB"/>
    <property type="match status" value="1"/>
</dbReference>
<feature type="domain" description="Aspartate/glutamate/uridylate kinase" evidence="10">
    <location>
        <begin position="10"/>
        <end position="248"/>
    </location>
</feature>
<evidence type="ECO:0000259" key="10">
    <source>
        <dbReference type="Pfam" id="PF00696"/>
    </source>
</evidence>
<dbReference type="KEGG" id="pmuc:ING2E5A_0733"/>
<feature type="binding site" evidence="9">
    <location>
        <position position="164"/>
    </location>
    <ligand>
        <name>substrate</name>
    </ligand>
</feature>
<dbReference type="InterPro" id="IPR004662">
    <property type="entry name" value="AcgluKinase_fam"/>
</dbReference>
<organism evidence="11 12">
    <name type="scientific">Petrimonas mucosa</name>
    <dbReference type="NCBI Taxonomy" id="1642646"/>
    <lineage>
        <taxon>Bacteria</taxon>
        <taxon>Pseudomonadati</taxon>
        <taxon>Bacteroidota</taxon>
        <taxon>Bacteroidia</taxon>
        <taxon>Bacteroidales</taxon>
        <taxon>Dysgonomonadaceae</taxon>
        <taxon>Petrimonas</taxon>
    </lineage>
</organism>
<proteinExistence type="inferred from homology"/>
<dbReference type="PANTHER" id="PTHR23342">
    <property type="entry name" value="N-ACETYLGLUTAMATE SYNTHASE"/>
    <property type="match status" value="1"/>
</dbReference>
<feature type="binding site" evidence="9">
    <location>
        <position position="67"/>
    </location>
    <ligand>
        <name>substrate</name>
    </ligand>
</feature>
<dbReference type="RefSeq" id="WP_071136211.1">
    <property type="nucleotide sequence ID" value="NZ_DUQN01000136.1"/>
</dbReference>
<dbReference type="STRING" id="1642646.ING2E5A_0733"/>
<comment type="pathway">
    <text evidence="1 9">Amino-acid biosynthesis; L-arginine biosynthesis; N(2)-acetyl-L-ornithine from L-glutamate: step 2/4.</text>
</comment>
<dbReference type="Proteomes" id="UP000178485">
    <property type="component" value="Chromosome i"/>
</dbReference>
<evidence type="ECO:0000256" key="1">
    <source>
        <dbReference type="ARBA" id="ARBA00004828"/>
    </source>
</evidence>
<dbReference type="EMBL" id="LT608328">
    <property type="protein sequence ID" value="SCM56125.1"/>
    <property type="molecule type" value="Genomic_DNA"/>
</dbReference>
<dbReference type="HAMAP" id="MF_00082">
    <property type="entry name" value="ArgB"/>
    <property type="match status" value="1"/>
</dbReference>
<evidence type="ECO:0000313" key="11">
    <source>
        <dbReference type="EMBL" id="SCM56125.1"/>
    </source>
</evidence>
<dbReference type="InterPro" id="IPR001048">
    <property type="entry name" value="Asp/Glu/Uridylate_kinase"/>
</dbReference>
<dbReference type="InterPro" id="IPR037528">
    <property type="entry name" value="ArgB"/>
</dbReference>
<keyword evidence="7 9" id="KW-0067">ATP-binding</keyword>
<dbReference type="Pfam" id="PF00696">
    <property type="entry name" value="AA_kinase"/>
    <property type="match status" value="1"/>
</dbReference>
<dbReference type="Gene3D" id="3.40.1160.10">
    <property type="entry name" value="Acetylglutamate kinase-like"/>
    <property type="match status" value="1"/>
</dbReference>
<keyword evidence="4 9" id="KW-0808">Transferase</keyword>
<dbReference type="GO" id="GO:0003991">
    <property type="term" value="F:acetylglutamate kinase activity"/>
    <property type="evidence" value="ECO:0007669"/>
    <property type="project" value="UniProtKB-UniRule"/>
</dbReference>
<evidence type="ECO:0000256" key="5">
    <source>
        <dbReference type="ARBA" id="ARBA00022741"/>
    </source>
</evidence>
<dbReference type="EC" id="2.7.2.8" evidence="9"/>
<dbReference type="UniPathway" id="UPA00068">
    <property type="reaction ID" value="UER00107"/>
</dbReference>
<comment type="function">
    <text evidence="9">Catalyzes the ATP-dependent phosphorylation of N-acetyl-L-glutamate.</text>
</comment>
<dbReference type="SUPFAM" id="SSF53633">
    <property type="entry name" value="Carbamate kinase-like"/>
    <property type="match status" value="1"/>
</dbReference>
<gene>
    <name evidence="9 11" type="primary">argB</name>
    <name evidence="11" type="ORF">ING2E5A_0733</name>
</gene>
<reference evidence="11 12" key="1">
    <citation type="submission" date="2016-08" db="EMBL/GenBank/DDBJ databases">
        <authorList>
            <person name="Seilhamer J.J."/>
        </authorList>
    </citation>
    <scope>NUCLEOTIDE SEQUENCE [LARGE SCALE GENOMIC DNA]</scope>
    <source>
        <strain evidence="11">ING2-E5A</strain>
    </source>
</reference>